<evidence type="ECO:0008006" key="5">
    <source>
        <dbReference type="Google" id="ProtNLM"/>
    </source>
</evidence>
<name>A0A2M8FAK3_9BACT</name>
<evidence type="ECO:0000313" key="4">
    <source>
        <dbReference type="Proteomes" id="UP000231456"/>
    </source>
</evidence>
<dbReference type="AlphaFoldDB" id="A0A2M8FAK3"/>
<feature type="region of interest" description="Disordered" evidence="1">
    <location>
        <begin position="201"/>
        <end position="222"/>
    </location>
</feature>
<keyword evidence="2" id="KW-1133">Transmembrane helix</keyword>
<organism evidence="3 4">
    <name type="scientific">Candidatus Magasanikbacteria bacterium CG_4_9_14_0_2_um_filter_42_11</name>
    <dbReference type="NCBI Taxonomy" id="1974643"/>
    <lineage>
        <taxon>Bacteria</taxon>
        <taxon>Candidatus Magasanikiibacteriota</taxon>
    </lineage>
</organism>
<sequence length="369" mass="40347">MDEQQPQTQTQTVSVSKTKMAIAVGFLGLAALAAGFTGMRARGTVKADLVFAKSGVSVEDGMNKLSFTLLNKGSLAVTSPFVLNVKLGDGKNVVHTVKVQNPPSADIKGSLENLDSKDGSFDILAKNFKLKPGQSTTVTYWFIIPSEYDATSLPFEYTWDTTNLVSETNELNSHKGSYNIEQMGLVKEVPILIDTPLETQTETTDAASTPVSDTVTSTPTATTVEPMPDLVIQNFNISDSPYAGRKNVSITIKNIGNAPALRPSTMHQNFGTFVVQLYFMHDDGSVYAFPQYLSSNIYYATMNLAAGKEMTISKDVQMADTYLTNFDQIKMKVDWVEGSVTSIAPFTEPGRGYILESNEDNNEKTKKFR</sequence>
<comment type="caution">
    <text evidence="3">The sequence shown here is derived from an EMBL/GenBank/DDBJ whole genome shotgun (WGS) entry which is preliminary data.</text>
</comment>
<evidence type="ECO:0000256" key="2">
    <source>
        <dbReference type="SAM" id="Phobius"/>
    </source>
</evidence>
<keyword evidence="2" id="KW-0812">Transmembrane</keyword>
<evidence type="ECO:0000256" key="1">
    <source>
        <dbReference type="SAM" id="MobiDB-lite"/>
    </source>
</evidence>
<dbReference type="InterPro" id="IPR013783">
    <property type="entry name" value="Ig-like_fold"/>
</dbReference>
<accession>A0A2M8FAK3</accession>
<reference evidence="4" key="1">
    <citation type="submission" date="2017-09" db="EMBL/GenBank/DDBJ databases">
        <title>Depth-based differentiation of microbial function through sediment-hosted aquifers and enrichment of novel symbionts in the deep terrestrial subsurface.</title>
        <authorList>
            <person name="Probst A.J."/>
            <person name="Ladd B."/>
            <person name="Jarett J.K."/>
            <person name="Geller-Mcgrath D.E."/>
            <person name="Sieber C.M.K."/>
            <person name="Emerson J.B."/>
            <person name="Anantharaman K."/>
            <person name="Thomas B.C."/>
            <person name="Malmstrom R."/>
            <person name="Stieglmeier M."/>
            <person name="Klingl A."/>
            <person name="Woyke T."/>
            <person name="Ryan C.M."/>
            <person name="Banfield J.F."/>
        </authorList>
    </citation>
    <scope>NUCLEOTIDE SEQUENCE [LARGE SCALE GENOMIC DNA]</scope>
</reference>
<protein>
    <recommendedName>
        <fullName evidence="5">CARDB domain-containing protein</fullName>
    </recommendedName>
</protein>
<gene>
    <name evidence="3" type="ORF">CO030_01270</name>
</gene>
<proteinExistence type="predicted"/>
<dbReference type="EMBL" id="PFRH01000046">
    <property type="protein sequence ID" value="PJC52747.1"/>
    <property type="molecule type" value="Genomic_DNA"/>
</dbReference>
<feature type="compositionally biased region" description="Low complexity" evidence="1">
    <location>
        <begin position="206"/>
        <end position="222"/>
    </location>
</feature>
<keyword evidence="2" id="KW-0472">Membrane</keyword>
<dbReference type="Gene3D" id="2.60.40.10">
    <property type="entry name" value="Immunoglobulins"/>
    <property type="match status" value="1"/>
</dbReference>
<dbReference type="Proteomes" id="UP000231456">
    <property type="component" value="Unassembled WGS sequence"/>
</dbReference>
<evidence type="ECO:0000313" key="3">
    <source>
        <dbReference type="EMBL" id="PJC52747.1"/>
    </source>
</evidence>
<feature type="transmembrane region" description="Helical" evidence="2">
    <location>
        <begin position="20"/>
        <end position="39"/>
    </location>
</feature>